<keyword evidence="2" id="KW-1185">Reference proteome</keyword>
<dbReference type="EMBL" id="KZ110599">
    <property type="protein sequence ID" value="OSX60834.1"/>
    <property type="molecule type" value="Genomic_DNA"/>
</dbReference>
<evidence type="ECO:0000313" key="2">
    <source>
        <dbReference type="Proteomes" id="UP000194127"/>
    </source>
</evidence>
<dbReference type="GeneID" id="36324173"/>
<name>A0A1X6MWU3_9APHY</name>
<dbReference type="Proteomes" id="UP000194127">
    <property type="component" value="Unassembled WGS sequence"/>
</dbReference>
<accession>A0A1X6MWU3</accession>
<reference evidence="1 2" key="1">
    <citation type="submission" date="2017-04" db="EMBL/GenBank/DDBJ databases">
        <title>Genome Sequence of the Model Brown-Rot Fungus Postia placenta SB12.</title>
        <authorList>
            <consortium name="DOE Joint Genome Institute"/>
            <person name="Gaskell J."/>
            <person name="Kersten P."/>
            <person name="Larrondo L.F."/>
            <person name="Canessa P."/>
            <person name="Martinez D."/>
            <person name="Hibbett D."/>
            <person name="Schmoll M."/>
            <person name="Kubicek C.P."/>
            <person name="Martinez A.T."/>
            <person name="Yadav J."/>
            <person name="Master E."/>
            <person name="Magnuson J.K."/>
            <person name="James T."/>
            <person name="Yaver D."/>
            <person name="Berka R."/>
            <person name="Labutti K."/>
            <person name="Lipzen A."/>
            <person name="Aerts A."/>
            <person name="Barry K."/>
            <person name="Henrissat B."/>
            <person name="Blanchette R."/>
            <person name="Grigoriev I."/>
            <person name="Cullen D."/>
        </authorList>
    </citation>
    <scope>NUCLEOTIDE SEQUENCE [LARGE SCALE GENOMIC DNA]</scope>
    <source>
        <strain evidence="1 2">MAD-698-R-SB12</strain>
    </source>
</reference>
<gene>
    <name evidence="1" type="ORF">POSPLADRAFT_1047187</name>
</gene>
<dbReference type="OrthoDB" id="10270283at2759"/>
<proteinExistence type="predicted"/>
<evidence type="ECO:0000313" key="1">
    <source>
        <dbReference type="EMBL" id="OSX60834.1"/>
    </source>
</evidence>
<protein>
    <submittedName>
        <fullName evidence="1">Uncharacterized protein</fullName>
    </submittedName>
</protein>
<dbReference type="RefSeq" id="XP_024337628.1">
    <property type="nucleotide sequence ID" value="XM_024479223.1"/>
</dbReference>
<sequence length="234" mass="26627">MSPCYNCSARPRLASIDFGTVPLQAGDVCHIQESLMRPIESALKVNLKKLMSIVTLGNHTIDTSRTQDSLWPGFKDRPCVITEVDTSGPQQKVTHCVLSTMNGKRIETLPYAIRKPRGQRVLSRIKLSQHKLPMRAGQGTRHGSHHRSDLHVVHNLRQTNVNKSEQWKRWLDNDATFSEHMRVEYTNEDQATDPLHMEIDDNEYRYAVKNLAGPAIQEEVHDESMVAITLIEII</sequence>
<organism evidence="1 2">
    <name type="scientific">Postia placenta MAD-698-R-SB12</name>
    <dbReference type="NCBI Taxonomy" id="670580"/>
    <lineage>
        <taxon>Eukaryota</taxon>
        <taxon>Fungi</taxon>
        <taxon>Dikarya</taxon>
        <taxon>Basidiomycota</taxon>
        <taxon>Agaricomycotina</taxon>
        <taxon>Agaricomycetes</taxon>
        <taxon>Polyporales</taxon>
        <taxon>Adustoporiaceae</taxon>
        <taxon>Rhodonia</taxon>
    </lineage>
</organism>
<dbReference type="AlphaFoldDB" id="A0A1X6MWU3"/>